<dbReference type="InterPro" id="IPR002871">
    <property type="entry name" value="NIF_FeS_clus_asmbl_NifU_N"/>
</dbReference>
<evidence type="ECO:0000313" key="2">
    <source>
        <dbReference type="EMBL" id="PIT87835.1"/>
    </source>
</evidence>
<accession>A0A2M6W530</accession>
<dbReference type="GO" id="GO:0051536">
    <property type="term" value="F:iron-sulfur cluster binding"/>
    <property type="evidence" value="ECO:0007669"/>
    <property type="project" value="InterPro"/>
</dbReference>
<dbReference type="CDD" id="cd06664">
    <property type="entry name" value="IscU_like"/>
    <property type="match status" value="1"/>
</dbReference>
<dbReference type="Gene3D" id="3.90.1010.10">
    <property type="match status" value="1"/>
</dbReference>
<dbReference type="EMBL" id="PFBX01000005">
    <property type="protein sequence ID" value="PIT87835.1"/>
    <property type="molecule type" value="Genomic_DNA"/>
</dbReference>
<dbReference type="Pfam" id="PF01592">
    <property type="entry name" value="NifU_N"/>
    <property type="match status" value="1"/>
</dbReference>
<evidence type="ECO:0000259" key="1">
    <source>
        <dbReference type="Pfam" id="PF01592"/>
    </source>
</evidence>
<sequence>MTKKLTKKKNLSQPVDIRDRDTGVGWLYTDIVKDHFFNPRKFMRSGEEDNFKFNGLGRVGSPACGDEMVIWIMVDPTTERIQDCRWRTFGCGSAIASTSILAEMITEKGGMKLDKALNLRPQDILERLGGLPDRKVHCSVLGDKALQAAINDYFRNTKQHERVITTGAKVIDKKLNITDRDIEEAVLEGARDLQEVQKKLKVGVGDPEAVPQIEELIRFYLEKYF</sequence>
<gene>
    <name evidence="2" type="ORF">COU31_00700</name>
</gene>
<organism evidence="2 3">
    <name type="scientific">Candidatus Magasanikbacteria bacterium CG10_big_fil_rev_8_21_14_0_10_40_10</name>
    <dbReference type="NCBI Taxonomy" id="1974648"/>
    <lineage>
        <taxon>Bacteria</taxon>
        <taxon>Candidatus Magasanikiibacteriota</taxon>
    </lineage>
</organism>
<protein>
    <submittedName>
        <fullName evidence="2">Iron-sulfur cluster assembly scaffold protein</fullName>
    </submittedName>
</protein>
<comment type="caution">
    <text evidence="2">The sequence shown here is derived from an EMBL/GenBank/DDBJ whole genome shotgun (WGS) entry which is preliminary data.</text>
</comment>
<feature type="domain" description="NIF system FeS cluster assembly NifU N-terminal" evidence="1">
    <location>
        <begin position="28"/>
        <end position="158"/>
    </location>
</feature>
<evidence type="ECO:0000313" key="3">
    <source>
        <dbReference type="Proteomes" id="UP000231183"/>
    </source>
</evidence>
<name>A0A2M6W530_9BACT</name>
<reference evidence="3" key="1">
    <citation type="submission" date="2017-09" db="EMBL/GenBank/DDBJ databases">
        <title>Depth-based differentiation of microbial function through sediment-hosted aquifers and enrichment of novel symbionts in the deep terrestrial subsurface.</title>
        <authorList>
            <person name="Probst A.J."/>
            <person name="Ladd B."/>
            <person name="Jarett J.K."/>
            <person name="Geller-Mcgrath D.E."/>
            <person name="Sieber C.M.K."/>
            <person name="Emerson J.B."/>
            <person name="Anantharaman K."/>
            <person name="Thomas B.C."/>
            <person name="Malmstrom R."/>
            <person name="Stieglmeier M."/>
            <person name="Klingl A."/>
            <person name="Woyke T."/>
            <person name="Ryan C.M."/>
            <person name="Banfield J.F."/>
        </authorList>
    </citation>
    <scope>NUCLEOTIDE SEQUENCE [LARGE SCALE GENOMIC DNA]</scope>
</reference>
<dbReference type="GO" id="GO:0016226">
    <property type="term" value="P:iron-sulfur cluster assembly"/>
    <property type="evidence" value="ECO:0007669"/>
    <property type="project" value="InterPro"/>
</dbReference>
<proteinExistence type="predicted"/>
<dbReference type="GO" id="GO:0005506">
    <property type="term" value="F:iron ion binding"/>
    <property type="evidence" value="ECO:0007669"/>
    <property type="project" value="InterPro"/>
</dbReference>
<dbReference type="SUPFAM" id="SSF82649">
    <property type="entry name" value="SufE/NifU"/>
    <property type="match status" value="1"/>
</dbReference>
<dbReference type="PANTHER" id="PTHR10093">
    <property type="entry name" value="IRON-SULFUR CLUSTER ASSEMBLY ENZYME NIFU HOMOLOG"/>
    <property type="match status" value="1"/>
</dbReference>
<dbReference type="Proteomes" id="UP000231183">
    <property type="component" value="Unassembled WGS sequence"/>
</dbReference>
<dbReference type="AlphaFoldDB" id="A0A2M6W530"/>